<dbReference type="Gene3D" id="1.10.530.10">
    <property type="match status" value="1"/>
</dbReference>
<keyword evidence="2" id="KW-1185">Reference proteome</keyword>
<gene>
    <name evidence="1" type="ORF">NUTIK01_02610</name>
</gene>
<comment type="caution">
    <text evidence="1">The sequence shown here is derived from an EMBL/GenBank/DDBJ whole genome shotgun (WGS) entry which is preliminary data.</text>
</comment>
<dbReference type="Proteomes" id="UP001187221">
    <property type="component" value="Unassembled WGS sequence"/>
</dbReference>
<dbReference type="InterPro" id="IPR023346">
    <property type="entry name" value="Lysozyme-like_dom_sf"/>
</dbReference>
<evidence type="ECO:0000313" key="1">
    <source>
        <dbReference type="EMBL" id="GMM59484.1"/>
    </source>
</evidence>
<reference evidence="1 2" key="1">
    <citation type="submission" date="2023-06" db="EMBL/GenBank/DDBJ databases">
        <title>Draft genome sequence of Novosphingobium sp. strain IK01.</title>
        <authorList>
            <person name="Hatamoto M."/>
            <person name="Ikarashi T."/>
            <person name="Yamaguchi T."/>
        </authorList>
    </citation>
    <scope>NUCLEOTIDE SEQUENCE [LARGE SCALE GENOMIC DNA]</scope>
    <source>
        <strain evidence="1 2">IK01</strain>
    </source>
</reference>
<accession>A0ABQ6P2K8</accession>
<evidence type="ECO:0000313" key="2">
    <source>
        <dbReference type="Proteomes" id="UP001187221"/>
    </source>
</evidence>
<dbReference type="RefSeq" id="WP_317973338.1">
    <property type="nucleotide sequence ID" value="NZ_BTFW01000001.1"/>
</dbReference>
<organism evidence="1 2">
    <name type="scientific">Novosphingobium pituita</name>
    <dbReference type="NCBI Taxonomy" id="3056842"/>
    <lineage>
        <taxon>Bacteria</taxon>
        <taxon>Pseudomonadati</taxon>
        <taxon>Pseudomonadota</taxon>
        <taxon>Alphaproteobacteria</taxon>
        <taxon>Sphingomonadales</taxon>
        <taxon>Sphingomonadaceae</taxon>
        <taxon>Novosphingobium</taxon>
    </lineage>
</organism>
<proteinExistence type="predicted"/>
<protein>
    <recommendedName>
        <fullName evidence="3">Glycoside hydrolase family 19 catalytic domain-containing protein</fullName>
    </recommendedName>
</protein>
<sequence>MAHTLADPARFFVRLRRLTGPLDQGQVGIVNALLTAGALWPAGWLAYALATAWHEACFTPQAEWGRGRGRAYAQPGRYGQAQYGRGLVQLTWDRNYEWADRALGLKGALLRNFDLALRPDLAVAILVKGMEQGAFTGLALADCITGTGTHAQFVKARKIINGTDRAETIATHADAIAAALGEGGWA</sequence>
<dbReference type="SUPFAM" id="SSF53955">
    <property type="entry name" value="Lysozyme-like"/>
    <property type="match status" value="1"/>
</dbReference>
<dbReference type="EMBL" id="BTFW01000001">
    <property type="protein sequence ID" value="GMM59484.1"/>
    <property type="molecule type" value="Genomic_DNA"/>
</dbReference>
<evidence type="ECO:0008006" key="3">
    <source>
        <dbReference type="Google" id="ProtNLM"/>
    </source>
</evidence>
<name>A0ABQ6P2K8_9SPHN</name>